<comment type="caution">
    <text evidence="6">The sequence shown here is derived from an EMBL/GenBank/DDBJ whole genome shotgun (WGS) entry which is preliminary data.</text>
</comment>
<dbReference type="RefSeq" id="WP_094803608.1">
    <property type="nucleotide sequence ID" value="NZ_NEVP01000012.1"/>
</dbReference>
<feature type="region of interest" description="Disordered" evidence="4">
    <location>
        <begin position="206"/>
        <end position="251"/>
    </location>
</feature>
<evidence type="ECO:0000256" key="4">
    <source>
        <dbReference type="SAM" id="MobiDB-lite"/>
    </source>
</evidence>
<feature type="transmembrane region" description="Helical" evidence="5">
    <location>
        <begin position="389"/>
        <end position="412"/>
    </location>
</feature>
<keyword evidence="3 5" id="KW-0472">Membrane</keyword>
<gene>
    <name evidence="6" type="ORF">CAL25_21325</name>
</gene>
<protein>
    <submittedName>
        <fullName evidence="6">MFS transporter</fullName>
    </submittedName>
</protein>
<feature type="transmembrane region" description="Helical" evidence="5">
    <location>
        <begin position="148"/>
        <end position="167"/>
    </location>
</feature>
<keyword evidence="7" id="KW-1185">Reference proteome</keyword>
<dbReference type="InterPro" id="IPR036259">
    <property type="entry name" value="MFS_trans_sf"/>
</dbReference>
<dbReference type="OrthoDB" id="7876195at2"/>
<feature type="transmembrane region" description="Helical" evidence="5">
    <location>
        <begin position="21"/>
        <end position="40"/>
    </location>
</feature>
<proteinExistence type="predicted"/>
<accession>A0A261T9I8</accession>
<feature type="transmembrane region" description="Helical" evidence="5">
    <location>
        <begin position="261"/>
        <end position="283"/>
    </location>
</feature>
<feature type="transmembrane region" description="Helical" evidence="5">
    <location>
        <begin position="355"/>
        <end position="377"/>
    </location>
</feature>
<keyword evidence="1 5" id="KW-0812">Transmembrane</keyword>
<sequence>MDPSAIPATAARAPRRFFGPTVLTATFVLAVFGWGVGFYGPPVYLQSVVARTGWSVTLVSAMVTLHFLAGALVVARLPRLYRRFGVPTVTLTGAVLLAVGVTGWGLAASPAALAVAALASGVGWVALGAAAVNALISPWFAARRPWALGVAYNGASVGGIIFAPLWVALIAQLGLAGAGLAVGLTMVAVIALLARQVFRHTPASLGQEADGGAMPRGPGGAIATPDARMPPRPGAALAPPDARTSPASRAPLTSPWRERRFLTLSLGMALGLFAQIGLIAQLYGWLALRIGNDRAGWLMGAATAAAIAGRMVAARLLGPGADRRNVACAAYAVQAFGVALLVACAWGVLAHPAWLVTGVLLFGSGIGNATSLPPLIAQTEFTPADAARAVPLIVAVSQGAYAFAPAVFGLGIGLLAPGGWLLCAMLLQALSIALFASGRQRPARA</sequence>
<dbReference type="InterPro" id="IPR050327">
    <property type="entry name" value="Proton-linked_MCT"/>
</dbReference>
<feature type="transmembrane region" description="Helical" evidence="5">
    <location>
        <begin position="418"/>
        <end position="436"/>
    </location>
</feature>
<dbReference type="Gene3D" id="1.20.1250.20">
    <property type="entry name" value="MFS general substrate transporter like domains"/>
    <property type="match status" value="1"/>
</dbReference>
<dbReference type="InterPro" id="IPR011701">
    <property type="entry name" value="MFS"/>
</dbReference>
<name>A0A261T9I8_9BORD</name>
<dbReference type="PANTHER" id="PTHR11360">
    <property type="entry name" value="MONOCARBOXYLATE TRANSPORTER"/>
    <property type="match status" value="1"/>
</dbReference>
<feature type="transmembrane region" description="Helical" evidence="5">
    <location>
        <begin position="173"/>
        <end position="194"/>
    </location>
</feature>
<evidence type="ECO:0000256" key="2">
    <source>
        <dbReference type="ARBA" id="ARBA00022989"/>
    </source>
</evidence>
<dbReference type="Pfam" id="PF07690">
    <property type="entry name" value="MFS_1"/>
    <property type="match status" value="1"/>
</dbReference>
<dbReference type="EMBL" id="NEVP01000012">
    <property type="protein sequence ID" value="OZI45770.1"/>
    <property type="molecule type" value="Genomic_DNA"/>
</dbReference>
<organism evidence="6 7">
    <name type="scientific">Bordetella genomosp. 5</name>
    <dbReference type="NCBI Taxonomy" id="1395608"/>
    <lineage>
        <taxon>Bacteria</taxon>
        <taxon>Pseudomonadati</taxon>
        <taxon>Pseudomonadota</taxon>
        <taxon>Betaproteobacteria</taxon>
        <taxon>Burkholderiales</taxon>
        <taxon>Alcaligenaceae</taxon>
        <taxon>Bordetella</taxon>
    </lineage>
</organism>
<dbReference type="GO" id="GO:0022857">
    <property type="term" value="F:transmembrane transporter activity"/>
    <property type="evidence" value="ECO:0007669"/>
    <property type="project" value="InterPro"/>
</dbReference>
<feature type="transmembrane region" description="Helical" evidence="5">
    <location>
        <begin position="113"/>
        <end position="136"/>
    </location>
</feature>
<dbReference type="PANTHER" id="PTHR11360:SF290">
    <property type="entry name" value="MONOCARBOXYLATE MFS PERMEASE"/>
    <property type="match status" value="1"/>
</dbReference>
<evidence type="ECO:0000256" key="5">
    <source>
        <dbReference type="SAM" id="Phobius"/>
    </source>
</evidence>
<dbReference type="SUPFAM" id="SSF103473">
    <property type="entry name" value="MFS general substrate transporter"/>
    <property type="match status" value="1"/>
</dbReference>
<evidence type="ECO:0000313" key="6">
    <source>
        <dbReference type="EMBL" id="OZI45770.1"/>
    </source>
</evidence>
<feature type="transmembrane region" description="Helical" evidence="5">
    <location>
        <begin position="52"/>
        <end position="74"/>
    </location>
</feature>
<feature type="transmembrane region" description="Helical" evidence="5">
    <location>
        <begin position="86"/>
        <end position="107"/>
    </location>
</feature>
<evidence type="ECO:0000256" key="1">
    <source>
        <dbReference type="ARBA" id="ARBA00022692"/>
    </source>
</evidence>
<feature type="transmembrane region" description="Helical" evidence="5">
    <location>
        <begin position="329"/>
        <end position="349"/>
    </location>
</feature>
<evidence type="ECO:0000256" key="3">
    <source>
        <dbReference type="ARBA" id="ARBA00023136"/>
    </source>
</evidence>
<keyword evidence="2 5" id="KW-1133">Transmembrane helix</keyword>
<dbReference type="AlphaFoldDB" id="A0A261T9I8"/>
<evidence type="ECO:0000313" key="7">
    <source>
        <dbReference type="Proteomes" id="UP000216913"/>
    </source>
</evidence>
<dbReference type="Proteomes" id="UP000216913">
    <property type="component" value="Unassembled WGS sequence"/>
</dbReference>
<feature type="transmembrane region" description="Helical" evidence="5">
    <location>
        <begin position="295"/>
        <end position="317"/>
    </location>
</feature>
<reference evidence="6 7" key="1">
    <citation type="submission" date="2017-05" db="EMBL/GenBank/DDBJ databases">
        <title>Complete and WGS of Bordetella genogroups.</title>
        <authorList>
            <person name="Spilker T."/>
            <person name="LiPuma J."/>
        </authorList>
    </citation>
    <scope>NUCLEOTIDE SEQUENCE [LARGE SCALE GENOMIC DNA]</scope>
    <source>
        <strain evidence="6 7">AU10456</strain>
    </source>
</reference>